<dbReference type="InterPro" id="IPR045851">
    <property type="entry name" value="AMP-bd_C_sf"/>
</dbReference>
<evidence type="ECO:0000259" key="3">
    <source>
        <dbReference type="Pfam" id="PF00501"/>
    </source>
</evidence>
<dbReference type="Proteomes" id="UP001230005">
    <property type="component" value="Unassembled WGS sequence"/>
</dbReference>
<dbReference type="Pfam" id="PF00501">
    <property type="entry name" value="AMP-binding"/>
    <property type="match status" value="1"/>
</dbReference>
<name>A0ABT9ZQ69_9BACI</name>
<dbReference type="PANTHER" id="PTHR43201:SF5">
    <property type="entry name" value="MEDIUM-CHAIN ACYL-COA LIGASE ACSF2, MITOCHONDRIAL"/>
    <property type="match status" value="1"/>
</dbReference>
<dbReference type="Pfam" id="PF13193">
    <property type="entry name" value="AMP-binding_C"/>
    <property type="match status" value="1"/>
</dbReference>
<comment type="similarity">
    <text evidence="1">Belongs to the ATP-dependent AMP-binding enzyme family.</text>
</comment>
<feature type="domain" description="AMP-binding enzyme C-terminal" evidence="4">
    <location>
        <begin position="421"/>
        <end position="496"/>
    </location>
</feature>
<dbReference type="GO" id="GO:0047541">
    <property type="term" value="F:2-furoate-CoA ligase activity"/>
    <property type="evidence" value="ECO:0007669"/>
    <property type="project" value="UniProtKB-EC"/>
</dbReference>
<keyword evidence="6" id="KW-1185">Reference proteome</keyword>
<dbReference type="InterPro" id="IPR042099">
    <property type="entry name" value="ANL_N_sf"/>
</dbReference>
<reference evidence="5 6" key="1">
    <citation type="submission" date="2023-07" db="EMBL/GenBank/DDBJ databases">
        <title>Genomic Encyclopedia of Type Strains, Phase IV (KMG-IV): sequencing the most valuable type-strain genomes for metagenomic binning, comparative biology and taxonomic classification.</title>
        <authorList>
            <person name="Goeker M."/>
        </authorList>
    </citation>
    <scope>NUCLEOTIDE SEQUENCE [LARGE SCALE GENOMIC DNA]</scope>
    <source>
        <strain evidence="5 6">DSM 9768</strain>
    </source>
</reference>
<accession>A0ABT9ZQ69</accession>
<dbReference type="SUPFAM" id="SSF56801">
    <property type="entry name" value="Acetyl-CoA synthetase-like"/>
    <property type="match status" value="1"/>
</dbReference>
<dbReference type="RefSeq" id="WP_307321964.1">
    <property type="nucleotide sequence ID" value="NZ_JAUSUG010000002.1"/>
</dbReference>
<dbReference type="PANTHER" id="PTHR43201">
    <property type="entry name" value="ACYL-COA SYNTHETASE"/>
    <property type="match status" value="1"/>
</dbReference>
<protein>
    <submittedName>
        <fullName evidence="5">2-furoate---CoA ligase</fullName>
        <ecNumber evidence="5">6.2.1.31</ecNumber>
    </submittedName>
</protein>
<evidence type="ECO:0000259" key="4">
    <source>
        <dbReference type="Pfam" id="PF13193"/>
    </source>
</evidence>
<gene>
    <name evidence="5" type="ORF">J2S74_000759</name>
</gene>
<sequence length="510" mass="58262">MHLGTHFTFTANRYPNQVAIVQGNRRYTYEQLDKEINRVAYSLQKLGLGKQDRVMVLLKNRIETVIIYWAVQKLGAIFTPINLRLAPDDIQHCVIDVEAKFIVFETTSAHLIKNTKFEERPILISIHEGQGDITYSELRDRGSETFTPASINEDDISVILYTSGTSGKPKGVPRSHKNEYASSMAHIVQCHYQNLDKTLGAVQIYHTMGIRSLLAMVLLNGTYVISPDFDPDEYLEMIDEEKITCLYLTPTMYHDLVYSKKAKIYTFNDLNTLVYAGAPMSFDLIKKCYEVFKPKHFINHYGSTEIYTFTTCSNIMEKPGCAGKPGLHQNIRLVVPGKNRKPSPESLVPHGEVGEIIVDMQSYEAFKGYWNRPDATRKAIREGWYYTGDLGYIDEEEDLFVVGRVDEMILSGGENIHPQDIASVIMEHNQVDEVVVVGEEDKRWGQMVVAYVVVKDPQVTAQELDQFCKEHKKLSNFMRPRKYVFIPKIPKTSAGKIMYRKLNSHDSEDT</sequence>
<organism evidence="5 6">
    <name type="scientific">Evansella vedderi</name>
    <dbReference type="NCBI Taxonomy" id="38282"/>
    <lineage>
        <taxon>Bacteria</taxon>
        <taxon>Bacillati</taxon>
        <taxon>Bacillota</taxon>
        <taxon>Bacilli</taxon>
        <taxon>Bacillales</taxon>
        <taxon>Bacillaceae</taxon>
        <taxon>Evansella</taxon>
    </lineage>
</organism>
<evidence type="ECO:0000313" key="6">
    <source>
        <dbReference type="Proteomes" id="UP001230005"/>
    </source>
</evidence>
<dbReference type="EC" id="6.2.1.31" evidence="5"/>
<dbReference type="Gene3D" id="3.40.50.12780">
    <property type="entry name" value="N-terminal domain of ligase-like"/>
    <property type="match status" value="1"/>
</dbReference>
<evidence type="ECO:0000256" key="2">
    <source>
        <dbReference type="ARBA" id="ARBA00022598"/>
    </source>
</evidence>
<evidence type="ECO:0000313" key="5">
    <source>
        <dbReference type="EMBL" id="MDQ0253387.1"/>
    </source>
</evidence>
<comment type="caution">
    <text evidence="5">The sequence shown here is derived from an EMBL/GenBank/DDBJ whole genome shotgun (WGS) entry which is preliminary data.</text>
</comment>
<dbReference type="Gene3D" id="3.30.300.30">
    <property type="match status" value="1"/>
</dbReference>
<dbReference type="EMBL" id="JAUSUG010000002">
    <property type="protein sequence ID" value="MDQ0253387.1"/>
    <property type="molecule type" value="Genomic_DNA"/>
</dbReference>
<proteinExistence type="inferred from homology"/>
<dbReference type="PROSITE" id="PS00455">
    <property type="entry name" value="AMP_BINDING"/>
    <property type="match status" value="1"/>
</dbReference>
<dbReference type="InterPro" id="IPR000873">
    <property type="entry name" value="AMP-dep_synth/lig_dom"/>
</dbReference>
<evidence type="ECO:0000256" key="1">
    <source>
        <dbReference type="ARBA" id="ARBA00006432"/>
    </source>
</evidence>
<keyword evidence="2 5" id="KW-0436">Ligase</keyword>
<dbReference type="InterPro" id="IPR025110">
    <property type="entry name" value="AMP-bd_C"/>
</dbReference>
<feature type="domain" description="AMP-dependent synthetase/ligase" evidence="3">
    <location>
        <begin position="10"/>
        <end position="370"/>
    </location>
</feature>
<dbReference type="InterPro" id="IPR020845">
    <property type="entry name" value="AMP-binding_CS"/>
</dbReference>